<feature type="compositionally biased region" description="Polar residues" evidence="1">
    <location>
        <begin position="1"/>
        <end position="18"/>
    </location>
</feature>
<comment type="caution">
    <text evidence="2">The sequence shown here is derived from an EMBL/GenBank/DDBJ whole genome shotgun (WGS) entry which is preliminary data.</text>
</comment>
<dbReference type="AlphaFoldDB" id="A0AAW0FWY0"/>
<feature type="region of interest" description="Disordered" evidence="1">
    <location>
        <begin position="1"/>
        <end position="64"/>
    </location>
</feature>
<feature type="compositionally biased region" description="Low complexity" evidence="1">
    <location>
        <begin position="49"/>
        <end position="63"/>
    </location>
</feature>
<gene>
    <name evidence="2" type="ORF">QCA50_011279</name>
</gene>
<evidence type="ECO:0000256" key="1">
    <source>
        <dbReference type="SAM" id="MobiDB-lite"/>
    </source>
</evidence>
<feature type="region of interest" description="Disordered" evidence="1">
    <location>
        <begin position="651"/>
        <end position="678"/>
    </location>
</feature>
<name>A0AAW0FWY0_9APHY</name>
<feature type="compositionally biased region" description="Polar residues" evidence="1">
    <location>
        <begin position="127"/>
        <end position="155"/>
    </location>
</feature>
<dbReference type="Proteomes" id="UP001385951">
    <property type="component" value="Unassembled WGS sequence"/>
</dbReference>
<feature type="region of interest" description="Disordered" evidence="1">
    <location>
        <begin position="106"/>
        <end position="273"/>
    </location>
</feature>
<reference evidence="2 3" key="1">
    <citation type="submission" date="2022-09" db="EMBL/GenBank/DDBJ databases">
        <authorList>
            <person name="Palmer J.M."/>
        </authorList>
    </citation>
    <scope>NUCLEOTIDE SEQUENCE [LARGE SCALE GENOMIC DNA]</scope>
    <source>
        <strain evidence="2 3">DSM 7382</strain>
    </source>
</reference>
<feature type="region of interest" description="Disordered" evidence="1">
    <location>
        <begin position="757"/>
        <end position="777"/>
    </location>
</feature>
<keyword evidence="3" id="KW-1185">Reference proteome</keyword>
<evidence type="ECO:0000313" key="3">
    <source>
        <dbReference type="Proteomes" id="UP001385951"/>
    </source>
</evidence>
<evidence type="ECO:0000313" key="2">
    <source>
        <dbReference type="EMBL" id="KAK7685416.1"/>
    </source>
</evidence>
<feature type="region of interest" description="Disordered" evidence="1">
    <location>
        <begin position="700"/>
        <end position="740"/>
    </location>
</feature>
<organism evidence="2 3">
    <name type="scientific">Cerrena zonata</name>
    <dbReference type="NCBI Taxonomy" id="2478898"/>
    <lineage>
        <taxon>Eukaryota</taxon>
        <taxon>Fungi</taxon>
        <taxon>Dikarya</taxon>
        <taxon>Basidiomycota</taxon>
        <taxon>Agaricomycotina</taxon>
        <taxon>Agaricomycetes</taxon>
        <taxon>Polyporales</taxon>
        <taxon>Cerrenaceae</taxon>
        <taxon>Cerrena</taxon>
    </lineage>
</organism>
<feature type="compositionally biased region" description="Polar residues" evidence="1">
    <location>
        <begin position="701"/>
        <end position="734"/>
    </location>
</feature>
<feature type="compositionally biased region" description="Basic and acidic residues" evidence="1">
    <location>
        <begin position="221"/>
        <end position="245"/>
    </location>
</feature>
<sequence>MVKNSVRTVSQTSVNTHSLPILDYPNTSASKEVSRENRHSRRPTGLLPDNSDNSQNSSDSGDSLFNLDSLSSTLPEVEDPLSTLSLLKSALPELEIAPSTSIETLSARTETLSNTSHEPSSTPTSTDAIASPSTSTLNVSTPPATAPNVESSFTPETKIASPTPRHHRHRNFLDPKDSSRPSEDRRARRSERVSARGGLPRKDTSNTLPSQHGQKARFKGSRPEKAGSNEEDKEDRQVGKERSENRNPFTSPRRGSHKGRRPAPDPFDDSVVHYVSIPSPPDLPIIELPAENLQQSFPPPRPSTPFPRPPTPHPQICIRSPPVDEYPLPPSLLFEADSFSHPSTSLPDHTSLTPTLLAPSIPSPTLTPLEINAQYEPLSSTVYDVAVDAVIGSQELDILPLTVMPGAPPLAPSANWNSFSFHIAPLLLVPSRGKTLPKTCLLANQRADLARVTRHRRRLLLCGGPGKYLKNCAEGRVKRIKCHTRRFPSAVCRDVTLPRLACLIWLQNCTVYARALRWMRRRRYITTSIPERRIRLMSSSYSIPDPSLDLYPAQSQMDLDVPMGMESTEDVIMDMSLHSEMVVEDIEMTLDPQSMHEWPIKTENFKSTWQTTTSWHMSAPEPSSWVAPVEQAFTMQATTKGLEPPPYLTAEKMVWPESPPPAKQPTSTQDPDAEEELESYESFCASGILPPVVSVQLVESRATSESPATGIETQTSSTYVETPTQPNSPANTSVKLPESPSFVSEAVVDDFLASLALGPSDSSKTTNEKKAASNLLDQQIKLPTLPSL</sequence>
<protein>
    <submittedName>
        <fullName evidence="2">Uncharacterized protein</fullName>
    </submittedName>
</protein>
<feature type="compositionally biased region" description="Basic and acidic residues" evidence="1">
    <location>
        <begin position="171"/>
        <end position="204"/>
    </location>
</feature>
<feature type="compositionally biased region" description="Low complexity" evidence="1">
    <location>
        <begin position="113"/>
        <end position="126"/>
    </location>
</feature>
<accession>A0AAW0FWY0</accession>
<dbReference type="EMBL" id="JASBNA010000020">
    <property type="protein sequence ID" value="KAK7685416.1"/>
    <property type="molecule type" value="Genomic_DNA"/>
</dbReference>
<proteinExistence type="predicted"/>